<gene>
    <name evidence="3" type="ORF">FXV83_01100</name>
</gene>
<dbReference type="InterPro" id="IPR005119">
    <property type="entry name" value="LysR_subst-bd"/>
</dbReference>
<dbReference type="PANTHER" id="PTHR30537">
    <property type="entry name" value="HTH-TYPE TRANSCRIPTIONAL REGULATOR"/>
    <property type="match status" value="1"/>
</dbReference>
<reference evidence="3 4" key="1">
    <citation type="submission" date="2019-08" db="EMBL/GenBank/DDBJ databases">
        <title>Bradyrhizobium hipponensis sp. nov., a rhizobium isolated from a Lupinus angustifolius root nodule in Tunisia.</title>
        <authorList>
            <person name="Off K."/>
            <person name="Rejili M."/>
            <person name="Mars M."/>
            <person name="Brachmann A."/>
            <person name="Marin M."/>
        </authorList>
    </citation>
    <scope>NUCLEOTIDE SEQUENCE [LARGE SCALE GENOMIC DNA]</scope>
    <source>
        <strain evidence="4">aSej3</strain>
    </source>
</reference>
<evidence type="ECO:0000313" key="3">
    <source>
        <dbReference type="EMBL" id="TYO68444.1"/>
    </source>
</evidence>
<dbReference type="PANTHER" id="PTHR30537:SF5">
    <property type="entry name" value="HTH-TYPE TRANSCRIPTIONAL ACTIVATOR TTDR-RELATED"/>
    <property type="match status" value="1"/>
</dbReference>
<name>A0A5S4YXW3_9BRAD</name>
<comment type="caution">
    <text evidence="3">The sequence shown here is derived from an EMBL/GenBank/DDBJ whole genome shotgun (WGS) entry which is preliminary data.</text>
</comment>
<feature type="domain" description="LysR substrate-binding" evidence="2">
    <location>
        <begin position="75"/>
        <end position="131"/>
    </location>
</feature>
<dbReference type="Pfam" id="PF03466">
    <property type="entry name" value="LysR_substrate"/>
    <property type="match status" value="1"/>
</dbReference>
<proteinExistence type="inferred from homology"/>
<accession>A0A5S4YXW3</accession>
<dbReference type="SUPFAM" id="SSF53850">
    <property type="entry name" value="Periplasmic binding protein-like II"/>
    <property type="match status" value="1"/>
</dbReference>
<evidence type="ECO:0000259" key="2">
    <source>
        <dbReference type="Pfam" id="PF03466"/>
    </source>
</evidence>
<organism evidence="3 4">
    <name type="scientific">Bradyrhizobium hipponense</name>
    <dbReference type="NCBI Taxonomy" id="2605638"/>
    <lineage>
        <taxon>Bacteria</taxon>
        <taxon>Pseudomonadati</taxon>
        <taxon>Pseudomonadota</taxon>
        <taxon>Alphaproteobacteria</taxon>
        <taxon>Hyphomicrobiales</taxon>
        <taxon>Nitrobacteraceae</taxon>
        <taxon>Bradyrhizobium</taxon>
    </lineage>
</organism>
<protein>
    <recommendedName>
        <fullName evidence="2">LysR substrate-binding domain-containing protein</fullName>
    </recommendedName>
</protein>
<comment type="similarity">
    <text evidence="1">Belongs to the LysR transcriptional regulatory family.</text>
</comment>
<dbReference type="AlphaFoldDB" id="A0A5S4YXW3"/>
<sequence>MVLKKSANDDPGSTTRWAHGWLILPKWAGAWSRSRRGQLQKGSSRSRWDDRLPKREGSACFGTRLLAHVKGRSLDGIGISVLPTWAAAEPLRTGALKRILPGWELPASDIYAVYPGNRLMSMKVRAFVSHLACCFGKPPYWDADI</sequence>
<dbReference type="InterPro" id="IPR058163">
    <property type="entry name" value="LysR-type_TF_proteobact-type"/>
</dbReference>
<dbReference type="EMBL" id="VSTH01000007">
    <property type="protein sequence ID" value="TYO68444.1"/>
    <property type="molecule type" value="Genomic_DNA"/>
</dbReference>
<dbReference type="Gene3D" id="3.40.190.290">
    <property type="match status" value="1"/>
</dbReference>
<evidence type="ECO:0000313" key="4">
    <source>
        <dbReference type="Proteomes" id="UP000324797"/>
    </source>
</evidence>
<dbReference type="Proteomes" id="UP000324797">
    <property type="component" value="Unassembled WGS sequence"/>
</dbReference>
<evidence type="ECO:0000256" key="1">
    <source>
        <dbReference type="ARBA" id="ARBA00009437"/>
    </source>
</evidence>
<keyword evidence="4" id="KW-1185">Reference proteome</keyword>